<feature type="region of interest" description="Disordered" evidence="1">
    <location>
        <begin position="1"/>
        <end position="38"/>
    </location>
</feature>
<dbReference type="EMBL" id="JAWLKH010000001">
    <property type="protein sequence ID" value="MDV6310324.1"/>
    <property type="molecule type" value="Genomic_DNA"/>
</dbReference>
<evidence type="ECO:0000256" key="1">
    <source>
        <dbReference type="SAM" id="MobiDB-lite"/>
    </source>
</evidence>
<comment type="caution">
    <text evidence="2">The sequence shown here is derived from an EMBL/GenBank/DDBJ whole genome shotgun (WGS) entry which is preliminary data.</text>
</comment>
<reference evidence="2" key="1">
    <citation type="submission" date="2023-10" db="EMBL/GenBank/DDBJ databases">
        <title>Development of a sustainable strategy for remediation of hydrocarbon-contaminated territories based on the waste exchange concept.</title>
        <authorList>
            <person name="Krivoruchko A."/>
        </authorList>
    </citation>
    <scope>NUCLEOTIDE SEQUENCE</scope>
    <source>
        <strain evidence="2">IEGM 1279</strain>
    </source>
</reference>
<dbReference type="Proteomes" id="UP001185922">
    <property type="component" value="Unassembled WGS sequence"/>
</dbReference>
<dbReference type="AlphaFoldDB" id="A0AAE4U017"/>
<sequence>MPKPHGKNNDSNMHITDDSRGKSTAFPDTSAGDEPPLTWAARTMGVPEFAVGAMNKAVNAAVSALPGFADGGYVGHMPRSLDLLAAPTRPRMAHESAPGIPCASCAAGYTYPIR</sequence>
<proteinExistence type="predicted"/>
<evidence type="ECO:0000313" key="2">
    <source>
        <dbReference type="EMBL" id="MDV6310324.1"/>
    </source>
</evidence>
<evidence type="ECO:0000313" key="3">
    <source>
        <dbReference type="Proteomes" id="UP001185922"/>
    </source>
</evidence>
<organism evidence="2 3">
    <name type="scientific">Gordonia amicalis</name>
    <dbReference type="NCBI Taxonomy" id="89053"/>
    <lineage>
        <taxon>Bacteria</taxon>
        <taxon>Bacillati</taxon>
        <taxon>Actinomycetota</taxon>
        <taxon>Actinomycetes</taxon>
        <taxon>Mycobacteriales</taxon>
        <taxon>Gordoniaceae</taxon>
        <taxon>Gordonia</taxon>
    </lineage>
</organism>
<name>A0AAE4U017_9ACTN</name>
<protein>
    <submittedName>
        <fullName evidence="2">Uncharacterized protein</fullName>
    </submittedName>
</protein>
<dbReference type="RefSeq" id="WP_317510164.1">
    <property type="nucleotide sequence ID" value="NZ_JAWLKH010000001.1"/>
</dbReference>
<accession>A0AAE4U017</accession>
<gene>
    <name evidence="2" type="ORF">R3Q15_00150</name>
</gene>